<dbReference type="Gene3D" id="3.40.630.30">
    <property type="match status" value="1"/>
</dbReference>
<gene>
    <name evidence="2" type="ORF">FQY83_11355</name>
</gene>
<dbReference type="InterPro" id="IPR000182">
    <property type="entry name" value="GNAT_dom"/>
</dbReference>
<dbReference type="Pfam" id="PF00583">
    <property type="entry name" value="Acetyltransf_1"/>
    <property type="match status" value="1"/>
</dbReference>
<sequence>MSQLTDPLNALLSFQRALRNRSIRPVPGELDSTVLVFRDEPDGELRLTYARLEGDKVAALVNFTPAEPIEQGVPCFGIGYAVHQDYRRQGRAKSLVEAAIAELRNGLRRNGIHAFHIEAVVGADNIASRHVAEQTLTPESKQGIDKFSGVPILQFVRKVA</sequence>
<evidence type="ECO:0000259" key="1">
    <source>
        <dbReference type="PROSITE" id="PS51186"/>
    </source>
</evidence>
<dbReference type="RefSeq" id="WP_146388055.1">
    <property type="nucleotide sequence ID" value="NZ_VOHK01000004.1"/>
</dbReference>
<dbReference type="Proteomes" id="UP000319980">
    <property type="component" value="Unassembled WGS sequence"/>
</dbReference>
<dbReference type="CDD" id="cd04301">
    <property type="entry name" value="NAT_SF"/>
    <property type="match status" value="1"/>
</dbReference>
<reference evidence="2 3" key="1">
    <citation type="journal article" date="2008" name="Int. J. Syst. Evol. Microbiol.">
        <title>Luteimonas marina sp. nov., isolated from seawater.</title>
        <authorList>
            <person name="Baik K.S."/>
            <person name="Park S.C."/>
            <person name="Kim M.S."/>
            <person name="Kim E.M."/>
            <person name="Park C."/>
            <person name="Chun J."/>
            <person name="Seong C.N."/>
        </authorList>
    </citation>
    <scope>NUCLEOTIDE SEQUENCE [LARGE SCALE GENOMIC DNA]</scope>
    <source>
        <strain evidence="2 3">FR1330</strain>
    </source>
</reference>
<name>A0A5C5U3I4_9GAMM</name>
<organism evidence="2 3">
    <name type="scientific">Luteimonas marina</name>
    <dbReference type="NCBI Taxonomy" id="488485"/>
    <lineage>
        <taxon>Bacteria</taxon>
        <taxon>Pseudomonadati</taxon>
        <taxon>Pseudomonadota</taxon>
        <taxon>Gammaproteobacteria</taxon>
        <taxon>Lysobacterales</taxon>
        <taxon>Lysobacteraceae</taxon>
        <taxon>Luteimonas</taxon>
    </lineage>
</organism>
<keyword evidence="2" id="KW-0808">Transferase</keyword>
<dbReference type="PROSITE" id="PS51186">
    <property type="entry name" value="GNAT"/>
    <property type="match status" value="1"/>
</dbReference>
<dbReference type="OrthoDB" id="8410947at2"/>
<protein>
    <submittedName>
        <fullName evidence="2">GNAT family N-acetyltransferase</fullName>
    </submittedName>
</protein>
<proteinExistence type="predicted"/>
<dbReference type="AlphaFoldDB" id="A0A5C5U3I4"/>
<evidence type="ECO:0000313" key="2">
    <source>
        <dbReference type="EMBL" id="TWT20319.1"/>
    </source>
</evidence>
<feature type="domain" description="N-acetyltransferase" evidence="1">
    <location>
        <begin position="1"/>
        <end position="160"/>
    </location>
</feature>
<comment type="caution">
    <text evidence="2">The sequence shown here is derived from an EMBL/GenBank/DDBJ whole genome shotgun (WGS) entry which is preliminary data.</text>
</comment>
<dbReference type="EMBL" id="VOHK01000004">
    <property type="protein sequence ID" value="TWT20319.1"/>
    <property type="molecule type" value="Genomic_DNA"/>
</dbReference>
<evidence type="ECO:0000313" key="3">
    <source>
        <dbReference type="Proteomes" id="UP000319980"/>
    </source>
</evidence>
<dbReference type="InterPro" id="IPR016181">
    <property type="entry name" value="Acyl_CoA_acyltransferase"/>
</dbReference>
<dbReference type="GO" id="GO:0016747">
    <property type="term" value="F:acyltransferase activity, transferring groups other than amino-acyl groups"/>
    <property type="evidence" value="ECO:0007669"/>
    <property type="project" value="InterPro"/>
</dbReference>
<keyword evidence="3" id="KW-1185">Reference proteome</keyword>
<dbReference type="SUPFAM" id="SSF55729">
    <property type="entry name" value="Acyl-CoA N-acyltransferases (Nat)"/>
    <property type="match status" value="1"/>
</dbReference>
<accession>A0A5C5U3I4</accession>